<evidence type="ECO:0000313" key="3">
    <source>
        <dbReference type="Proteomes" id="UP000281553"/>
    </source>
</evidence>
<dbReference type="EMBL" id="UYRU01053647">
    <property type="protein sequence ID" value="VDN12338.1"/>
    <property type="molecule type" value="Genomic_DNA"/>
</dbReference>
<organism evidence="2 3">
    <name type="scientific">Dibothriocephalus latus</name>
    <name type="common">Fish tapeworm</name>
    <name type="synonym">Diphyllobothrium latum</name>
    <dbReference type="NCBI Taxonomy" id="60516"/>
    <lineage>
        <taxon>Eukaryota</taxon>
        <taxon>Metazoa</taxon>
        <taxon>Spiralia</taxon>
        <taxon>Lophotrochozoa</taxon>
        <taxon>Platyhelminthes</taxon>
        <taxon>Cestoda</taxon>
        <taxon>Eucestoda</taxon>
        <taxon>Diphyllobothriidea</taxon>
        <taxon>Diphyllobothriidae</taxon>
        <taxon>Dibothriocephalus</taxon>
    </lineage>
</organism>
<evidence type="ECO:0000256" key="1">
    <source>
        <dbReference type="SAM" id="MobiDB-lite"/>
    </source>
</evidence>
<evidence type="ECO:0008006" key="4">
    <source>
        <dbReference type="Google" id="ProtNLM"/>
    </source>
</evidence>
<protein>
    <recommendedName>
        <fullName evidence="4">PDZ domain-containing protein</fullName>
    </recommendedName>
</protein>
<sequence length="256" mass="29144">MTPSDTGETTEKGPLGFERQAGLLIASSSDQTVHQKPDQKLIITNPRVRRYHSTEAFRNAMEEKAKDDTHTAEINEIKRKRRSLPFRPFLWRKREKSENEPLERPNKRSASKCKPLQRFVNKKRISLPPVLKMNFGPDKADGGDKVVKANPQFPQSAVHLLNKEQTSTDGQYSRYVHIQRQDENMPFGIFVKKGTHGFVVTRVPETCPLRLGDEIVEINGSQCPDMSLSWLVCHLQSCTSIHARVLSAKTTNDQIQ</sequence>
<reference evidence="2 3" key="1">
    <citation type="submission" date="2018-11" db="EMBL/GenBank/DDBJ databases">
        <authorList>
            <consortium name="Pathogen Informatics"/>
        </authorList>
    </citation>
    <scope>NUCLEOTIDE SEQUENCE [LARGE SCALE GENOMIC DNA]</scope>
</reference>
<evidence type="ECO:0000313" key="2">
    <source>
        <dbReference type="EMBL" id="VDN12338.1"/>
    </source>
</evidence>
<dbReference type="Proteomes" id="UP000281553">
    <property type="component" value="Unassembled WGS sequence"/>
</dbReference>
<dbReference type="OrthoDB" id="6269878at2759"/>
<dbReference type="Gene3D" id="2.30.42.10">
    <property type="match status" value="1"/>
</dbReference>
<dbReference type="InterPro" id="IPR036034">
    <property type="entry name" value="PDZ_sf"/>
</dbReference>
<feature type="region of interest" description="Disordered" evidence="1">
    <location>
        <begin position="1"/>
        <end position="37"/>
    </location>
</feature>
<name>A0A3P7LQT4_DIBLA</name>
<accession>A0A3P7LQT4</accession>
<dbReference type="SUPFAM" id="SSF50156">
    <property type="entry name" value="PDZ domain-like"/>
    <property type="match status" value="1"/>
</dbReference>
<proteinExistence type="predicted"/>
<dbReference type="AlphaFoldDB" id="A0A3P7LQT4"/>
<gene>
    <name evidence="2" type="ORF">DILT_LOCUS8169</name>
</gene>
<keyword evidence="3" id="KW-1185">Reference proteome</keyword>